<keyword evidence="10" id="KW-1185">Reference proteome</keyword>
<dbReference type="EC" id="4.2.1.1" evidence="2"/>
<dbReference type="EMBL" id="CATQJA010002704">
    <property type="protein sequence ID" value="CAJ0585445.1"/>
    <property type="molecule type" value="Genomic_DNA"/>
</dbReference>
<comment type="cofactor">
    <cofactor evidence="7">
        <name>Zn(2+)</name>
        <dbReference type="ChEBI" id="CHEBI:29105"/>
    </cofactor>
    <text evidence="7">Binds 1 zinc ion per subunit.</text>
</comment>
<evidence type="ECO:0000256" key="1">
    <source>
        <dbReference type="ARBA" id="ARBA00006217"/>
    </source>
</evidence>
<dbReference type="Pfam" id="PF00484">
    <property type="entry name" value="Pro_CA"/>
    <property type="match status" value="1"/>
</dbReference>
<dbReference type="InterPro" id="IPR008271">
    <property type="entry name" value="Ser/Thr_kinase_AS"/>
</dbReference>
<comment type="caution">
    <text evidence="9">The sequence shown here is derived from an EMBL/GenBank/DDBJ whole genome shotgun (WGS) entry which is preliminary data.</text>
</comment>
<feature type="binding site" evidence="7">
    <location>
        <position position="173"/>
    </location>
    <ligand>
        <name>Zn(2+)</name>
        <dbReference type="ChEBI" id="CHEBI:29105"/>
    </ligand>
</feature>
<dbReference type="SMART" id="SM00220">
    <property type="entry name" value="S_TKc"/>
    <property type="match status" value="1"/>
</dbReference>
<dbReference type="InterPro" id="IPR036874">
    <property type="entry name" value="Carbonic_anhydrase_sf"/>
</dbReference>
<dbReference type="GO" id="GO:0006950">
    <property type="term" value="P:response to stress"/>
    <property type="evidence" value="ECO:0007669"/>
    <property type="project" value="UniProtKB-ARBA"/>
</dbReference>
<comment type="catalytic activity">
    <reaction evidence="6">
        <text>hydrogencarbonate + H(+) = CO2 + H2O</text>
        <dbReference type="Rhea" id="RHEA:10748"/>
        <dbReference type="ChEBI" id="CHEBI:15377"/>
        <dbReference type="ChEBI" id="CHEBI:15378"/>
        <dbReference type="ChEBI" id="CHEBI:16526"/>
        <dbReference type="ChEBI" id="CHEBI:17544"/>
        <dbReference type="EC" id="4.2.1.1"/>
    </reaction>
</comment>
<dbReference type="InterPro" id="IPR000719">
    <property type="entry name" value="Prot_kinase_dom"/>
</dbReference>
<dbReference type="PANTHER" id="PTHR11002:SF76">
    <property type="entry name" value="CARBONIC ANHYDRASE"/>
    <property type="match status" value="1"/>
</dbReference>
<keyword evidence="4 7" id="KW-0862">Zinc</keyword>
<dbReference type="PANTHER" id="PTHR11002">
    <property type="entry name" value="CARBONIC ANHYDRASE"/>
    <property type="match status" value="1"/>
</dbReference>
<evidence type="ECO:0000256" key="5">
    <source>
        <dbReference type="ARBA" id="ARBA00023239"/>
    </source>
</evidence>
<dbReference type="PRINTS" id="PR00109">
    <property type="entry name" value="TYRKINASE"/>
</dbReference>
<dbReference type="SMART" id="SM00947">
    <property type="entry name" value="Pro_CA"/>
    <property type="match status" value="1"/>
</dbReference>
<dbReference type="GO" id="GO:0005524">
    <property type="term" value="F:ATP binding"/>
    <property type="evidence" value="ECO:0007669"/>
    <property type="project" value="InterPro"/>
</dbReference>
<accession>A0AA36DFP5</accession>
<comment type="similarity">
    <text evidence="1">Belongs to the beta-class carbonic anhydrase family.</text>
</comment>
<dbReference type="SUPFAM" id="SSF56112">
    <property type="entry name" value="Protein kinase-like (PK-like)"/>
    <property type="match status" value="1"/>
</dbReference>
<dbReference type="PROSITE" id="PS50011">
    <property type="entry name" value="PROTEIN_KINASE_DOM"/>
    <property type="match status" value="1"/>
</dbReference>
<sequence length="986" mass="114157">MMTLALKSFDFVEFASTSEWIVDDVTYKVGMVNDATYVEPYEYGGFYLHLRRRPHFYLYVIVIPYMDRILRGVIKYRQTVRKDLVKQFEKIRDNPNPLAVMFTCMDSRMLPTRFTQAAVGDMFVVRNAGNIVPDAQNYGHHSEVSVTTEPAALELAVKRGGIKHVLVCGHSDCKAMNLLYDLHVCPKEFSAASPMDSWVRKNGYKSIQRLNDRLHNGPRAMKFSSDVSPSQTFEAIIDPFDKLHVHDKLSQINVLQQIINIASHEFLKEYLESGKLFLHGMWFDIYSGNNYLFSKDDRRYVSIEENTVEKLMAELEKRHKLGRGAFGEVSRESIDGRIVAVKRLHNSPHPTHLRREIEILESLRHPNIVEYIKYEEGVGGQPGNIVTEYCEHGDLKTFIKNPEKSYSISVVVDWACEIFEALLHLERKEIFHRDIKPSNMLLGNSYEIKLCDFGLSKAELANNSCYGVIGTIRYLAPEVFTDHNNQQIYTYASDLYSAGLVLWECIERRVVFHEIADDEMLRSRICSGKSLERLNCLAPVADLIDKCAQRLPEDRPSAAKARKEARLLKKEPFYRMFDKWPNHTIAVPENNVRLSVDGRWGERPEEEKTPWYARKYRCTRFRPLADQLANFFPMEIAALTAKEQHLMGAIRAASNCEDLEQMLDDGQIGRASEIDVQSEAEMHKISPMSEIDYNELTSSDELRKIVDKIEKGKEETVDDIEKWVKKVIKAKLLPEEFTSEHGFRLEFRDLLDRLRHEHEFVKGKTDLHELYCAFIERIGDRPLLHTSFSSAQSSDISVMLNILHTPIFRGVLSRTECEFELHGNKEYPSEMDVYECAGVWKHLRLCGDHRRKDGINCSSFVIRSIQKLLNGGTSGGQGLFIHRGPWHFPFIGDRQMDFEEKYNVRIALITLGGDESGSRWFWIFARDKDTFINTIEHQFQPDAALCLWYNSNREFIISMDFPYSMHKYEQMQLGIIPKDETMKRIY</sequence>
<reference evidence="9" key="1">
    <citation type="submission" date="2023-06" db="EMBL/GenBank/DDBJ databases">
        <authorList>
            <person name="Delattre M."/>
        </authorList>
    </citation>
    <scope>NUCLEOTIDE SEQUENCE</scope>
    <source>
        <strain evidence="9">AF72</strain>
    </source>
</reference>
<feature type="binding site" evidence="7">
    <location>
        <position position="170"/>
    </location>
    <ligand>
        <name>Zn(2+)</name>
        <dbReference type="ChEBI" id="CHEBI:29105"/>
    </ligand>
</feature>
<evidence type="ECO:0000313" key="10">
    <source>
        <dbReference type="Proteomes" id="UP001177023"/>
    </source>
</evidence>
<evidence type="ECO:0000256" key="6">
    <source>
        <dbReference type="ARBA" id="ARBA00048348"/>
    </source>
</evidence>
<evidence type="ECO:0000256" key="4">
    <source>
        <dbReference type="ARBA" id="ARBA00022833"/>
    </source>
</evidence>
<dbReference type="GO" id="GO:0004089">
    <property type="term" value="F:carbonate dehydratase activity"/>
    <property type="evidence" value="ECO:0007669"/>
    <property type="project" value="UniProtKB-EC"/>
</dbReference>
<organism evidence="9 10">
    <name type="scientific">Mesorhabditis spiculigera</name>
    <dbReference type="NCBI Taxonomy" id="96644"/>
    <lineage>
        <taxon>Eukaryota</taxon>
        <taxon>Metazoa</taxon>
        <taxon>Ecdysozoa</taxon>
        <taxon>Nematoda</taxon>
        <taxon>Chromadorea</taxon>
        <taxon>Rhabditida</taxon>
        <taxon>Rhabditina</taxon>
        <taxon>Rhabditomorpha</taxon>
        <taxon>Rhabditoidea</taxon>
        <taxon>Rhabditidae</taxon>
        <taxon>Mesorhabditinae</taxon>
        <taxon>Mesorhabditis</taxon>
    </lineage>
</organism>
<protein>
    <recommendedName>
        <fullName evidence="2">carbonic anhydrase</fullName>
        <ecNumber evidence="2">4.2.1.1</ecNumber>
    </recommendedName>
</protein>
<dbReference type="Pfam" id="PF00069">
    <property type="entry name" value="Pkinase"/>
    <property type="match status" value="1"/>
</dbReference>
<dbReference type="InterPro" id="IPR011009">
    <property type="entry name" value="Kinase-like_dom_sf"/>
</dbReference>
<dbReference type="GO" id="GO:0004672">
    <property type="term" value="F:protein kinase activity"/>
    <property type="evidence" value="ECO:0007669"/>
    <property type="project" value="InterPro"/>
</dbReference>
<keyword evidence="5" id="KW-0456">Lyase</keyword>
<evidence type="ECO:0000313" key="9">
    <source>
        <dbReference type="EMBL" id="CAJ0585445.1"/>
    </source>
</evidence>
<feature type="non-terminal residue" evidence="9">
    <location>
        <position position="986"/>
    </location>
</feature>
<feature type="binding site" evidence="7">
    <location>
        <position position="106"/>
    </location>
    <ligand>
        <name>Zn(2+)</name>
        <dbReference type="ChEBI" id="CHEBI:29105"/>
    </ligand>
</feature>
<dbReference type="SUPFAM" id="SSF53056">
    <property type="entry name" value="beta-carbonic anhydrase, cab"/>
    <property type="match status" value="1"/>
</dbReference>
<evidence type="ECO:0000256" key="3">
    <source>
        <dbReference type="ARBA" id="ARBA00022723"/>
    </source>
</evidence>
<feature type="binding site" evidence="7">
    <location>
        <position position="104"/>
    </location>
    <ligand>
        <name>Zn(2+)</name>
        <dbReference type="ChEBI" id="CHEBI:29105"/>
    </ligand>
</feature>
<gene>
    <name evidence="9" type="ORF">MSPICULIGERA_LOCUS23468</name>
</gene>
<name>A0AA36DFP5_9BILA</name>
<dbReference type="AlphaFoldDB" id="A0AA36DFP5"/>
<proteinExistence type="inferred from homology"/>
<dbReference type="Proteomes" id="UP001177023">
    <property type="component" value="Unassembled WGS sequence"/>
</dbReference>
<dbReference type="PROSITE" id="PS00108">
    <property type="entry name" value="PROTEIN_KINASE_ST"/>
    <property type="match status" value="1"/>
</dbReference>
<dbReference type="InterPro" id="IPR001765">
    <property type="entry name" value="Carbonic_anhydrase"/>
</dbReference>
<keyword evidence="3 7" id="KW-0479">Metal-binding</keyword>
<dbReference type="Gene3D" id="1.10.510.10">
    <property type="entry name" value="Transferase(Phosphotransferase) domain 1"/>
    <property type="match status" value="1"/>
</dbReference>
<evidence type="ECO:0000259" key="8">
    <source>
        <dbReference type="PROSITE" id="PS50011"/>
    </source>
</evidence>
<feature type="domain" description="Protein kinase" evidence="8">
    <location>
        <begin position="315"/>
        <end position="574"/>
    </location>
</feature>
<dbReference type="GO" id="GO:0008270">
    <property type="term" value="F:zinc ion binding"/>
    <property type="evidence" value="ECO:0007669"/>
    <property type="project" value="InterPro"/>
</dbReference>
<dbReference type="InterPro" id="IPR001245">
    <property type="entry name" value="Ser-Thr/Tyr_kinase_cat_dom"/>
</dbReference>
<dbReference type="Gene3D" id="3.40.1050.10">
    <property type="entry name" value="Carbonic anhydrase"/>
    <property type="match status" value="1"/>
</dbReference>
<evidence type="ECO:0000256" key="7">
    <source>
        <dbReference type="PIRSR" id="PIRSR601765-1"/>
    </source>
</evidence>
<evidence type="ECO:0000256" key="2">
    <source>
        <dbReference type="ARBA" id="ARBA00012925"/>
    </source>
</evidence>